<feature type="domain" description="KAP NTPase" evidence="3">
    <location>
        <begin position="216"/>
        <end position="557"/>
    </location>
</feature>
<dbReference type="PANTHER" id="PTHR22674">
    <property type="entry name" value="NTPASE, KAP FAMILY P-LOOP DOMAIN-CONTAINING 1"/>
    <property type="match status" value="1"/>
</dbReference>
<dbReference type="InterPro" id="IPR027417">
    <property type="entry name" value="P-loop_NTPase"/>
</dbReference>
<evidence type="ECO:0000313" key="4">
    <source>
        <dbReference type="EMBL" id="MEC5384808.1"/>
    </source>
</evidence>
<reference evidence="4 5" key="1">
    <citation type="submission" date="2024-01" db="EMBL/GenBank/DDBJ databases">
        <title>Uliginosibacterium soil sp. nov.</title>
        <authorList>
            <person name="Lv Y."/>
        </authorList>
    </citation>
    <scope>NUCLEOTIDE SEQUENCE [LARGE SCALE GENOMIC DNA]</scope>
    <source>
        <strain evidence="4 5">H3</strain>
    </source>
</reference>
<keyword evidence="2" id="KW-0812">Transmembrane</keyword>
<protein>
    <submittedName>
        <fullName evidence="4">P-loop NTPase fold protein</fullName>
    </submittedName>
</protein>
<feature type="transmembrane region" description="Helical" evidence="2">
    <location>
        <begin position="347"/>
        <end position="367"/>
    </location>
</feature>
<dbReference type="RefSeq" id="WP_327597775.1">
    <property type="nucleotide sequence ID" value="NZ_JAYXHS010000001.1"/>
</dbReference>
<gene>
    <name evidence="4" type="ORF">VVD49_03695</name>
</gene>
<dbReference type="SUPFAM" id="SSF52540">
    <property type="entry name" value="P-loop containing nucleoside triphosphate hydrolases"/>
    <property type="match status" value="1"/>
</dbReference>
<dbReference type="InterPro" id="IPR052754">
    <property type="entry name" value="NTPase_KAP_P-loop"/>
</dbReference>
<feature type="compositionally biased region" description="Basic and acidic residues" evidence="1">
    <location>
        <begin position="168"/>
        <end position="180"/>
    </location>
</feature>
<feature type="region of interest" description="Disordered" evidence="1">
    <location>
        <begin position="150"/>
        <end position="184"/>
    </location>
</feature>
<proteinExistence type="predicted"/>
<dbReference type="Gene3D" id="3.40.50.300">
    <property type="entry name" value="P-loop containing nucleotide triphosphate hydrolases"/>
    <property type="match status" value="1"/>
</dbReference>
<organism evidence="4 5">
    <name type="scientific">Uliginosibacterium silvisoli</name>
    <dbReference type="NCBI Taxonomy" id="3114758"/>
    <lineage>
        <taxon>Bacteria</taxon>
        <taxon>Pseudomonadati</taxon>
        <taxon>Pseudomonadota</taxon>
        <taxon>Betaproteobacteria</taxon>
        <taxon>Rhodocyclales</taxon>
        <taxon>Zoogloeaceae</taxon>
        <taxon>Uliginosibacterium</taxon>
    </lineage>
</organism>
<evidence type="ECO:0000256" key="1">
    <source>
        <dbReference type="SAM" id="MobiDB-lite"/>
    </source>
</evidence>
<evidence type="ECO:0000256" key="2">
    <source>
        <dbReference type="SAM" id="Phobius"/>
    </source>
</evidence>
<name>A0ABU6K155_9RHOO</name>
<dbReference type="Proteomes" id="UP001331561">
    <property type="component" value="Unassembled WGS sequence"/>
</dbReference>
<keyword evidence="5" id="KW-1185">Reference proteome</keyword>
<dbReference type="InterPro" id="IPR011646">
    <property type="entry name" value="KAP_P-loop"/>
</dbReference>
<feature type="transmembrane region" description="Helical" evidence="2">
    <location>
        <begin position="373"/>
        <end position="394"/>
    </location>
</feature>
<feature type="region of interest" description="Disordered" evidence="1">
    <location>
        <begin position="573"/>
        <end position="592"/>
    </location>
</feature>
<accession>A0ABU6K155</accession>
<evidence type="ECO:0000259" key="3">
    <source>
        <dbReference type="Pfam" id="PF07693"/>
    </source>
</evidence>
<keyword evidence="2" id="KW-1133">Transmembrane helix</keyword>
<dbReference type="Pfam" id="PF07693">
    <property type="entry name" value="KAP_NTPase"/>
    <property type="match status" value="1"/>
</dbReference>
<evidence type="ECO:0000313" key="5">
    <source>
        <dbReference type="Proteomes" id="UP001331561"/>
    </source>
</evidence>
<sequence length="728" mass="81413">MSLTMEPQSAMGTIAVFYFSQDEKAGHRLWSDLARRYDPSSVVEWTESSSQLFLPAARTICLALITERWQEEKWEFFRRVLRAKDETIFVIPVLFAGAIAPESLRSLSSVELDWDHWGAGVEAAFAVIQRLFPDVSTGQARIQLDDTVLSARASTSSPPKATPKRAARKPDPKPSARKSETLSGHPEAVVASQLFRATLPTASSDAVAERDELDRNKLTDALEHMLLERNNVRPFCIGLFGHWGSGKSSQIDFLRKRLVEAHSKGRPRVKVAEFNAWQHEKADNLAAALAQVVVEALTTGLSYSEQLALAWKMVKKRHAGEVAAVQRDMRFGRTRWLRIRVWIETSLPVWLPILAMLAAFSMILLPVNSPWSISWWAAIPLTTVGTIFTALISVKKFVAENLTQWFNRLNVKDYVGKLRLPDYTAQLGLLSEIHRTLRQLCGLRLGDDAQSQENYLLLIVDDLDRCTPKTVKEVFDAVRLVADVSRVITLVAIDERMAFAAVEKHYDQFAQTGREPALVARDFLAKVFQVVVTLPAVSHAQIKKFVLTEIFKDSAEIAKPGDHEGAEKAKDILSPTANTHGPTNSGAHPSETLGVSPQSAFIEKKYLAQFAEEPEMFADYANGCGFANPRLLWRMKQAWILLKHLALKEGATLEEVRGWMGILFVCEWLLQQTLDEREQHHLKLIQHDVSGFTAGIPEHIKSAISDDVLDTYADRQLLVCAVLLPAGS</sequence>
<comment type="caution">
    <text evidence="4">The sequence shown here is derived from an EMBL/GenBank/DDBJ whole genome shotgun (WGS) entry which is preliminary data.</text>
</comment>
<dbReference type="PANTHER" id="PTHR22674:SF6">
    <property type="entry name" value="NTPASE KAP FAMILY P-LOOP DOMAIN-CONTAINING PROTEIN 1"/>
    <property type="match status" value="1"/>
</dbReference>
<dbReference type="EMBL" id="JAYXHS010000001">
    <property type="protein sequence ID" value="MEC5384808.1"/>
    <property type="molecule type" value="Genomic_DNA"/>
</dbReference>
<keyword evidence="2" id="KW-0472">Membrane</keyword>
<feature type="compositionally biased region" description="Polar residues" evidence="1">
    <location>
        <begin position="575"/>
        <end position="592"/>
    </location>
</feature>